<accession>A0A6G0W3X8</accession>
<evidence type="ECO:0000256" key="1">
    <source>
        <dbReference type="SAM" id="MobiDB-lite"/>
    </source>
</evidence>
<dbReference type="PANTHER" id="PTHR13510">
    <property type="entry name" value="FYVE-FINGER-CONTAINING RAB5 EFFECTOR PROTEIN RABENOSYN-5-RELATED"/>
    <property type="match status" value="1"/>
</dbReference>
<evidence type="ECO:0008006" key="4">
    <source>
        <dbReference type="Google" id="ProtNLM"/>
    </source>
</evidence>
<dbReference type="Proteomes" id="UP000481153">
    <property type="component" value="Unassembled WGS sequence"/>
</dbReference>
<dbReference type="EMBL" id="VJMJ01000372">
    <property type="protein sequence ID" value="KAF0721671.1"/>
    <property type="molecule type" value="Genomic_DNA"/>
</dbReference>
<keyword evidence="3" id="KW-1185">Reference proteome</keyword>
<comment type="caution">
    <text evidence="2">The sequence shown here is derived from an EMBL/GenBank/DDBJ whole genome shotgun (WGS) entry which is preliminary data.</text>
</comment>
<sequence>MSRSPSSPTNSQSSSSRLKLPPLAPPQVNQLRELGKQLLRQALGECARSTMDESCDWEFVRSSKGHNIFEAKPGAPSDVMISSIVHGKLHDVMTCLYSEDSHTFRVHSALMMPKEFIDGEVLHAIDVADDDHPFRFTGLKWCATKWPGSAVNKSRDLCYFESTGMVQALDPATGQPATFGYTIMESIHMPWCTPLGKMSFVRAKVSIRRIFRELPIGITLVMTHCTIDPRGTLSSLPLWRSDVSSMPHLLAISRATDVAESIWLSQQLQPHIEKQKTSFLAQARCVLCRRSDSKLEKKRVIECTSEAGPSIRATKRHFCSTCLVRSPPVPPRFVPPVQLDEPPTDPALLTLTMSHRSSLHLSQYSDETPLEASKHSTVPILDQDSDDDDGDSIYSGLEFDATSQEPFAELEEVERTPQGSHDSSPQYHSLSVQLSVLTVRMDETLVLLQQQRVQIASICSSKAHSGQLRGNIGT</sequence>
<evidence type="ECO:0000313" key="3">
    <source>
        <dbReference type="Proteomes" id="UP000481153"/>
    </source>
</evidence>
<feature type="region of interest" description="Disordered" evidence="1">
    <location>
        <begin position="363"/>
        <end position="396"/>
    </location>
</feature>
<dbReference type="VEuPathDB" id="FungiDB:AeMF1_009904"/>
<organism evidence="2 3">
    <name type="scientific">Aphanomyces euteiches</name>
    <dbReference type="NCBI Taxonomy" id="100861"/>
    <lineage>
        <taxon>Eukaryota</taxon>
        <taxon>Sar</taxon>
        <taxon>Stramenopiles</taxon>
        <taxon>Oomycota</taxon>
        <taxon>Saprolegniomycetes</taxon>
        <taxon>Saprolegniales</taxon>
        <taxon>Verrucalvaceae</taxon>
        <taxon>Aphanomyces</taxon>
    </lineage>
</organism>
<feature type="region of interest" description="Disordered" evidence="1">
    <location>
        <begin position="1"/>
        <end position="24"/>
    </location>
</feature>
<evidence type="ECO:0000313" key="2">
    <source>
        <dbReference type="EMBL" id="KAF0721671.1"/>
    </source>
</evidence>
<dbReference type="InterPro" id="IPR052727">
    <property type="entry name" value="Rab4/Rab5_effector"/>
</dbReference>
<dbReference type="AlphaFoldDB" id="A0A6G0W3X8"/>
<name>A0A6G0W3X8_9STRA</name>
<gene>
    <name evidence="2" type="ORF">Ae201684_019004</name>
</gene>
<proteinExistence type="predicted"/>
<reference evidence="2 3" key="1">
    <citation type="submission" date="2019-07" db="EMBL/GenBank/DDBJ databases">
        <title>Genomics analysis of Aphanomyces spp. identifies a new class of oomycete effector associated with host adaptation.</title>
        <authorList>
            <person name="Gaulin E."/>
        </authorList>
    </citation>
    <scope>NUCLEOTIDE SEQUENCE [LARGE SCALE GENOMIC DNA]</scope>
    <source>
        <strain evidence="2 3">ATCC 201684</strain>
    </source>
</reference>
<protein>
    <recommendedName>
        <fullName evidence="4">START domain-containing protein</fullName>
    </recommendedName>
</protein>
<feature type="compositionally biased region" description="Low complexity" evidence="1">
    <location>
        <begin position="1"/>
        <end position="17"/>
    </location>
</feature>
<dbReference type="PANTHER" id="PTHR13510:SF44">
    <property type="entry name" value="RABENOSYN-5"/>
    <property type="match status" value="1"/>
</dbReference>